<dbReference type="Proteomes" id="UP000823561">
    <property type="component" value="Chromosome 7"/>
</dbReference>
<dbReference type="InterPro" id="IPR039008">
    <property type="entry name" value="IF_rod_dom"/>
</dbReference>
<dbReference type="InterPro" id="IPR002957">
    <property type="entry name" value="Keratin_I"/>
</dbReference>
<gene>
    <name evidence="5" type="ORF">AALO_G00101940</name>
</gene>
<name>A0AAV6GU97_9TELE</name>
<organism evidence="5 6">
    <name type="scientific">Alosa alosa</name>
    <name type="common">allis shad</name>
    <dbReference type="NCBI Taxonomy" id="278164"/>
    <lineage>
        <taxon>Eukaryota</taxon>
        <taxon>Metazoa</taxon>
        <taxon>Chordata</taxon>
        <taxon>Craniata</taxon>
        <taxon>Vertebrata</taxon>
        <taxon>Euteleostomi</taxon>
        <taxon>Actinopterygii</taxon>
        <taxon>Neopterygii</taxon>
        <taxon>Teleostei</taxon>
        <taxon>Clupei</taxon>
        <taxon>Clupeiformes</taxon>
        <taxon>Clupeoidei</taxon>
        <taxon>Clupeidae</taxon>
        <taxon>Alosa</taxon>
    </lineage>
</organism>
<evidence type="ECO:0000313" key="6">
    <source>
        <dbReference type="Proteomes" id="UP000823561"/>
    </source>
</evidence>
<dbReference type="Pfam" id="PF00038">
    <property type="entry name" value="Filament"/>
    <property type="match status" value="1"/>
</dbReference>
<comment type="caution">
    <text evidence="5">The sequence shown here is derived from an EMBL/GenBank/DDBJ whole genome shotgun (WGS) entry which is preliminary data.</text>
</comment>
<accession>A0AAV6GU97</accession>
<feature type="domain" description="IF rod" evidence="4">
    <location>
        <begin position="73"/>
        <end position="384"/>
    </location>
</feature>
<dbReference type="PANTHER" id="PTHR23239:SF180">
    <property type="entry name" value="KERATIN, TYPE I CYTOSKELETAL 17"/>
    <property type="match status" value="1"/>
</dbReference>
<keyword evidence="1" id="KW-0403">Intermediate filament</keyword>
<dbReference type="AlphaFoldDB" id="A0AAV6GU97"/>
<dbReference type="Gene3D" id="1.20.5.1160">
    <property type="entry name" value="Vasodilator-stimulated phosphoprotein"/>
    <property type="match status" value="1"/>
</dbReference>
<evidence type="ECO:0000256" key="1">
    <source>
        <dbReference type="ARBA" id="ARBA00022754"/>
    </source>
</evidence>
<protein>
    <recommendedName>
        <fullName evidence="4">IF rod domain-containing protein</fullName>
    </recommendedName>
</protein>
<dbReference type="Gene3D" id="1.20.5.170">
    <property type="match status" value="1"/>
</dbReference>
<dbReference type="EMBL" id="JADWDJ010000007">
    <property type="protein sequence ID" value="KAG5278713.1"/>
    <property type="molecule type" value="Genomic_DNA"/>
</dbReference>
<proteinExistence type="predicted"/>
<dbReference type="Gene3D" id="1.20.5.500">
    <property type="entry name" value="Single helix bin"/>
    <property type="match status" value="1"/>
</dbReference>
<dbReference type="PANTHER" id="PTHR23239">
    <property type="entry name" value="INTERMEDIATE FILAMENT"/>
    <property type="match status" value="1"/>
</dbReference>
<dbReference type="FunFam" id="1.20.5.170:FF:000002">
    <property type="entry name" value="Type I keratin KA11"/>
    <property type="match status" value="1"/>
</dbReference>
<dbReference type="SUPFAM" id="SSF64593">
    <property type="entry name" value="Intermediate filament protein, coiled coil region"/>
    <property type="match status" value="2"/>
</dbReference>
<dbReference type="GO" id="GO:0005882">
    <property type="term" value="C:intermediate filament"/>
    <property type="evidence" value="ECO:0007669"/>
    <property type="project" value="UniProtKB-KW"/>
</dbReference>
<evidence type="ECO:0000259" key="4">
    <source>
        <dbReference type="PROSITE" id="PS51842"/>
    </source>
</evidence>
<feature type="coiled-coil region" evidence="3">
    <location>
        <begin position="182"/>
        <end position="209"/>
    </location>
</feature>
<sequence>MSVKSVQSVQRSSSFYQKGSGVVRSTSSVYGGAGGSGARVSAWSAPPRIQGGSFFDRTSVFRSNLGVGLHYDEQATMQNLNERLASYLEKVCTLEKANAELELKIKESYGQRIIVSEDYSQYHVTIEGLFKKISMASLENTRVSLDIENARLAAEDFKLKYETELAMHQAVMADNTSLKGVLDRLTISRSDLEMRIEGLREEMAFLRKDHLEEMAVLRVEVKKHLVTVEVDAPAPEDLARILDEMRAQYEATIVKNTRDIELWYNTKMKELNPNGCNWNIELDKLRIQLSEMRRSMQKLEIELQSSFSLNAALKVSLQEIQSRFSLQLGQFQSIIRVLEADVSQVRIDIERQSSEYKMLLDINTRLELEIAEYKRLLDGDGLLPLIKKTDSDISICISTIHEPQMTKRTRTIEEVIVDGKVISREEDVEEELLVREEL</sequence>
<dbReference type="PROSITE" id="PS51842">
    <property type="entry name" value="IF_ROD_2"/>
    <property type="match status" value="1"/>
</dbReference>
<dbReference type="PRINTS" id="PR01248">
    <property type="entry name" value="TYPE1KERATIN"/>
</dbReference>
<reference evidence="5" key="1">
    <citation type="submission" date="2020-10" db="EMBL/GenBank/DDBJ databases">
        <title>Chromosome-scale genome assembly of the Allis shad, Alosa alosa.</title>
        <authorList>
            <person name="Margot Z."/>
            <person name="Christophe K."/>
            <person name="Cabau C."/>
            <person name="Louis A."/>
            <person name="Berthelot C."/>
            <person name="Parey E."/>
            <person name="Roest Crollius H."/>
            <person name="Montfort J."/>
            <person name="Robinson-Rechavi M."/>
            <person name="Bucao C."/>
            <person name="Bouchez O."/>
            <person name="Gislard M."/>
            <person name="Lluch J."/>
            <person name="Milhes M."/>
            <person name="Lampietro C."/>
            <person name="Lopez Roques C."/>
            <person name="Donnadieu C."/>
            <person name="Braasch I."/>
            <person name="Desvignes T."/>
            <person name="Postlethwait J."/>
            <person name="Bobe J."/>
            <person name="Guiguen Y."/>
        </authorList>
    </citation>
    <scope>NUCLEOTIDE SEQUENCE</scope>
    <source>
        <strain evidence="5">M-15738</strain>
        <tissue evidence="5">Blood</tissue>
    </source>
</reference>
<evidence type="ECO:0000256" key="3">
    <source>
        <dbReference type="SAM" id="Coils"/>
    </source>
</evidence>
<dbReference type="SMART" id="SM01391">
    <property type="entry name" value="Filament"/>
    <property type="match status" value="1"/>
</dbReference>
<keyword evidence="2 3" id="KW-0175">Coiled coil</keyword>
<evidence type="ECO:0000313" key="5">
    <source>
        <dbReference type="EMBL" id="KAG5278713.1"/>
    </source>
</evidence>
<dbReference type="GO" id="GO:0005198">
    <property type="term" value="F:structural molecule activity"/>
    <property type="evidence" value="ECO:0007669"/>
    <property type="project" value="InterPro"/>
</dbReference>
<keyword evidence="6" id="KW-1185">Reference proteome</keyword>
<evidence type="ECO:0000256" key="2">
    <source>
        <dbReference type="ARBA" id="ARBA00023054"/>
    </source>
</evidence>